<keyword evidence="2" id="KW-1185">Reference proteome</keyword>
<dbReference type="AlphaFoldDB" id="A0AAW5K4Z7"/>
<sequence length="190" mass="21517">MADRRLEEKTGGELCSKQVIANLLNLDERRVEQLAQKRIIPKAGRGKFDLHATVRAYVMYLQQRTVGGGDSIDVTEYKDRLLRATVLEAEEKAKLREMARREKEDELIDRSEITAQWVARCVELKAALLAIPVQVGFRFLDPDIRNMVEEEVEAAIYEILETYSRGDIGRQGKLDGRRAGGAEAAGEDKR</sequence>
<evidence type="ECO:0000313" key="1">
    <source>
        <dbReference type="EMBL" id="MCQ4814234.1"/>
    </source>
</evidence>
<organism evidence="1 2">
    <name type="scientific">Cloacibacillus evryensis</name>
    <dbReference type="NCBI Taxonomy" id="508460"/>
    <lineage>
        <taxon>Bacteria</taxon>
        <taxon>Thermotogati</taxon>
        <taxon>Synergistota</taxon>
        <taxon>Synergistia</taxon>
        <taxon>Synergistales</taxon>
        <taxon>Synergistaceae</taxon>
        <taxon>Cloacibacillus</taxon>
    </lineage>
</organism>
<gene>
    <name evidence="1" type="ORF">NE630_07295</name>
</gene>
<evidence type="ECO:0000313" key="2">
    <source>
        <dbReference type="Proteomes" id="UP001205919"/>
    </source>
</evidence>
<accession>A0AAW5K4Z7</accession>
<dbReference type="EMBL" id="JANFYT010000013">
    <property type="protein sequence ID" value="MCQ4814234.1"/>
    <property type="molecule type" value="Genomic_DNA"/>
</dbReference>
<comment type="caution">
    <text evidence="1">The sequence shown here is derived from an EMBL/GenBank/DDBJ whole genome shotgun (WGS) entry which is preliminary data.</text>
</comment>
<proteinExistence type="predicted"/>
<protein>
    <recommendedName>
        <fullName evidence="3">Terminase small subunit</fullName>
    </recommendedName>
</protein>
<name>A0AAW5K4Z7_9BACT</name>
<dbReference type="Proteomes" id="UP001205919">
    <property type="component" value="Unassembled WGS sequence"/>
</dbReference>
<dbReference type="RefSeq" id="WP_039917309.1">
    <property type="nucleotide sequence ID" value="NZ_CABKQM010000005.1"/>
</dbReference>
<reference evidence="1 2" key="1">
    <citation type="submission" date="2022-06" db="EMBL/GenBank/DDBJ databases">
        <title>Isolation of gut microbiota from human fecal samples.</title>
        <authorList>
            <person name="Pamer E.G."/>
            <person name="Barat B."/>
            <person name="Waligurski E."/>
            <person name="Medina S."/>
            <person name="Paddock L."/>
            <person name="Mostad J."/>
        </authorList>
    </citation>
    <scope>NUCLEOTIDE SEQUENCE [LARGE SCALE GENOMIC DNA]</scope>
    <source>
        <strain evidence="1 2">DFI.9.90</strain>
    </source>
</reference>
<evidence type="ECO:0008006" key="3">
    <source>
        <dbReference type="Google" id="ProtNLM"/>
    </source>
</evidence>